<reference evidence="3" key="1">
    <citation type="submission" date="2015-07" db="EMBL/GenBank/DDBJ databases">
        <authorList>
            <person name="Rodrigo-Torres Lidia"/>
            <person name="Arahal R.David."/>
        </authorList>
    </citation>
    <scope>NUCLEOTIDE SEQUENCE [LARGE SCALE GENOMIC DNA]</scope>
    <source>
        <strain evidence="3">CECT 4801</strain>
    </source>
</reference>
<proteinExistence type="predicted"/>
<dbReference type="AlphaFoldDB" id="A0A0M6YAZ3"/>
<evidence type="ECO:0000313" key="3">
    <source>
        <dbReference type="Proteomes" id="UP000048926"/>
    </source>
</evidence>
<feature type="region of interest" description="Disordered" evidence="1">
    <location>
        <begin position="193"/>
        <end position="221"/>
    </location>
</feature>
<protein>
    <submittedName>
        <fullName evidence="2">Uncharacterized protein</fullName>
    </submittedName>
</protein>
<accession>A0A0M6YAZ3</accession>
<dbReference type="Proteomes" id="UP000048926">
    <property type="component" value="Unassembled WGS sequence"/>
</dbReference>
<dbReference type="EMBL" id="CXST01000006">
    <property type="protein sequence ID" value="CTQ47266.1"/>
    <property type="molecule type" value="Genomic_DNA"/>
</dbReference>
<organism evidence="2 3">
    <name type="scientific">Roseibium aggregatum</name>
    <dbReference type="NCBI Taxonomy" id="187304"/>
    <lineage>
        <taxon>Bacteria</taxon>
        <taxon>Pseudomonadati</taxon>
        <taxon>Pseudomonadota</taxon>
        <taxon>Alphaproteobacteria</taxon>
        <taxon>Hyphomicrobiales</taxon>
        <taxon>Stappiaceae</taxon>
        <taxon>Roseibium</taxon>
    </lineage>
</organism>
<evidence type="ECO:0000313" key="2">
    <source>
        <dbReference type="EMBL" id="CTQ47266.1"/>
    </source>
</evidence>
<sequence>MNSPDLMLYKMDAGFAEGIFCVDLEVSMEMQDEYEQDFIDRDMDPGSLHTITVNIEENGSVSVNHWSDSDRIRKFEEDLFAGYAHFIHEEAARMIETGEIDFNREIPAFEVCRVDNVMLGNVYEIKLPVPEHIAHEFQRNQGVPATATYALQVEIDNTGEVGLTDCEIGELERHLFLYHEDKIKDAFRGVPELSASPKRADGPRFSRTSPAAEPEAPSFGI</sequence>
<name>A0A0M6YAZ3_9HYPH</name>
<evidence type="ECO:0000256" key="1">
    <source>
        <dbReference type="SAM" id="MobiDB-lite"/>
    </source>
</evidence>
<dbReference type="RefSeq" id="WP_055661307.1">
    <property type="nucleotide sequence ID" value="NZ_CXST01000006.1"/>
</dbReference>
<gene>
    <name evidence="2" type="ORF">LAL4801_05728</name>
</gene>
<keyword evidence="3" id="KW-1185">Reference proteome</keyword>